<dbReference type="GO" id="GO:0009116">
    <property type="term" value="P:nucleoside metabolic process"/>
    <property type="evidence" value="ECO:0007669"/>
    <property type="project" value="InterPro"/>
</dbReference>
<dbReference type="GO" id="GO:0003824">
    <property type="term" value="F:catalytic activity"/>
    <property type="evidence" value="ECO:0007669"/>
    <property type="project" value="InterPro"/>
</dbReference>
<dbReference type="InterPro" id="IPR027417">
    <property type="entry name" value="P-loop_NTPase"/>
</dbReference>
<sequence length="738" mass="82343">MGPTSRDEIEIAIICALPREVNAVEALLDETYNRLRNEHMKDYRDVNVYTIGRMGKHNIVVCPMPRMGKVSAAGAATNLRFSFPNLRLALLVGICGGVPFPSSGASEIFLGDVLISDSMIEYDFGRQYAGGFQRTSGVKERLGRPNQEIRTLLSALRSSEVYGSFQGQLSKHLDDIQALNERWMCPGVSRDVVFEESYRHSHRTIDLRQHCDCANGISVNCARHGRENTHARRRRSSENSNHINVHIGTFGCADRVMKSGEHRDLLEKNEGIIGIEMEGAGVWDNLPCVIIKGVCDYADSHKNKAWQNYAAATAAAAAKALLWCWEHSAKAESRAVQKVDMPIPIPKTVFSGRKIDLEQIERKLGRPERGRKGAVLWGLSGYGKTQLALHYITMHNPSYGAILWIDSSSADSVHDSFVQVLSKLGINVNEEQSAVEIVLEWLEQDLNRSWIIVFDGADGREDPNEPDYIDLRKYIPSCDHGHVLLTTISSDLHLRLDFAGIQVNGVDEQAGSEILLRWSGSSISNSSAPATAKAISRRLGGVPLALEQAGSFLSYGITSLTEYNRQFERQFVETTFETPFAKYFESYEKGRTLWTAFEMLYDALSRQRGDSVKLLHLLALQDRGQIPFSAISNAVAQCDENPGSSDLTWLLHLHSQMDDFASALRELEVSGLVKFNRKRSDTVIDSFFIHDMVRFFVRLKLSKEDIFDNAAFAHGTAIAAGRFSNAITDNPRRTALLL</sequence>
<name>A0A8E0QK77_9EURO</name>
<dbReference type="RefSeq" id="XP_043143144.1">
    <property type="nucleotide sequence ID" value="XM_043287209.1"/>
</dbReference>
<accession>A0A8E0QK77</accession>
<evidence type="ECO:0000259" key="1">
    <source>
        <dbReference type="Pfam" id="PF01048"/>
    </source>
</evidence>
<dbReference type="Gene3D" id="3.40.50.300">
    <property type="entry name" value="P-loop containing nucleotide triphosphate hydrolases"/>
    <property type="match status" value="1"/>
</dbReference>
<evidence type="ECO:0000313" key="3">
    <source>
        <dbReference type="Proteomes" id="UP000036893"/>
    </source>
</evidence>
<organism evidence="2 3">
    <name type="scientific">Aspergillus udagawae</name>
    <dbReference type="NCBI Taxonomy" id="91492"/>
    <lineage>
        <taxon>Eukaryota</taxon>
        <taxon>Fungi</taxon>
        <taxon>Dikarya</taxon>
        <taxon>Ascomycota</taxon>
        <taxon>Pezizomycotina</taxon>
        <taxon>Eurotiomycetes</taxon>
        <taxon>Eurotiomycetidae</taxon>
        <taxon>Eurotiales</taxon>
        <taxon>Aspergillaceae</taxon>
        <taxon>Aspergillus</taxon>
        <taxon>Aspergillus subgen. Fumigati</taxon>
    </lineage>
</organism>
<dbReference type="InterPro" id="IPR035994">
    <property type="entry name" value="Nucleoside_phosphorylase_sf"/>
</dbReference>
<dbReference type="SUPFAM" id="SSF52540">
    <property type="entry name" value="P-loop containing nucleoside triphosphate hydrolases"/>
    <property type="match status" value="1"/>
</dbReference>
<protein>
    <recommendedName>
        <fullName evidence="1">Nucleoside phosphorylase domain-containing protein</fullName>
    </recommendedName>
</protein>
<gene>
    <name evidence="2" type="ORF">Aud_001718</name>
</gene>
<dbReference type="InterPro" id="IPR000845">
    <property type="entry name" value="Nucleoside_phosphorylase_d"/>
</dbReference>
<dbReference type="EMBL" id="BBXM02000001">
    <property type="protein sequence ID" value="GIC85878.1"/>
    <property type="molecule type" value="Genomic_DNA"/>
</dbReference>
<reference evidence="2" key="2">
    <citation type="submission" date="2021-01" db="EMBL/GenBank/DDBJ databases">
        <title>Pan-genome distribution and transcriptional activeness of fungal secondary metabolism genes in Aspergillus section Fumigati.</title>
        <authorList>
            <person name="Takahashi H."/>
            <person name="Umemura M."/>
            <person name="Ninomiya A."/>
            <person name="Kusuya Y."/>
            <person name="Urayama S."/>
            <person name="Shimizu M."/>
            <person name="Watanabe A."/>
            <person name="Kamei K."/>
            <person name="Yaguchi T."/>
            <person name="Hagiwara D."/>
        </authorList>
    </citation>
    <scope>NUCLEOTIDE SEQUENCE</scope>
    <source>
        <strain evidence="2">IFM 46973</strain>
    </source>
</reference>
<dbReference type="InterPro" id="IPR053137">
    <property type="entry name" value="NLR-like"/>
</dbReference>
<evidence type="ECO:0000313" key="2">
    <source>
        <dbReference type="EMBL" id="GIC85878.1"/>
    </source>
</evidence>
<dbReference type="SUPFAM" id="SSF53167">
    <property type="entry name" value="Purine and uridine phosphorylases"/>
    <property type="match status" value="1"/>
</dbReference>
<dbReference type="GeneID" id="66989194"/>
<dbReference type="Pfam" id="PF01048">
    <property type="entry name" value="PNP_UDP_1"/>
    <property type="match status" value="1"/>
</dbReference>
<dbReference type="AlphaFoldDB" id="A0A8E0QK77"/>
<dbReference type="Proteomes" id="UP000036893">
    <property type="component" value="Unassembled WGS sequence"/>
</dbReference>
<reference evidence="2" key="1">
    <citation type="journal article" date="2015" name="Genome Announc.">
        <title>Draft Genome Sequence of the Pathogenic Filamentous Fungus Aspergillus udagawae Strain IFM 46973T.</title>
        <authorList>
            <person name="Kusuya Y."/>
            <person name="Takahashi-Nakaguchi A."/>
            <person name="Takahashi H."/>
            <person name="Yaguchi T."/>
        </authorList>
    </citation>
    <scope>NUCLEOTIDE SEQUENCE</scope>
    <source>
        <strain evidence="2">IFM 46973</strain>
    </source>
</reference>
<proteinExistence type="predicted"/>
<dbReference type="PANTHER" id="PTHR46082:SF6">
    <property type="entry name" value="AAA+ ATPASE DOMAIN-CONTAINING PROTEIN-RELATED"/>
    <property type="match status" value="1"/>
</dbReference>
<feature type="domain" description="Nucleoside phosphorylase" evidence="1">
    <location>
        <begin position="10"/>
        <end position="133"/>
    </location>
</feature>
<comment type="caution">
    <text evidence="2">The sequence shown here is derived from an EMBL/GenBank/DDBJ whole genome shotgun (WGS) entry which is preliminary data.</text>
</comment>
<dbReference type="Gene3D" id="3.40.50.1580">
    <property type="entry name" value="Nucleoside phosphorylase domain"/>
    <property type="match status" value="1"/>
</dbReference>
<dbReference type="PANTHER" id="PTHR46082">
    <property type="entry name" value="ATP/GTP-BINDING PROTEIN-RELATED"/>
    <property type="match status" value="1"/>
</dbReference>